<dbReference type="PANTHER" id="PTHR42781">
    <property type="entry name" value="SPERMIDINE/PUTRESCINE IMPORT ATP-BINDING PROTEIN POTA"/>
    <property type="match status" value="1"/>
</dbReference>
<keyword evidence="10" id="KW-1185">Reference proteome</keyword>
<keyword evidence="4" id="KW-0547">Nucleotide-binding</keyword>
<dbReference type="InterPro" id="IPR027417">
    <property type="entry name" value="P-loop_NTPase"/>
</dbReference>
<dbReference type="AlphaFoldDB" id="A0A840Y1C8"/>
<dbReference type="InterPro" id="IPR003439">
    <property type="entry name" value="ABC_transporter-like_ATP-bd"/>
</dbReference>
<dbReference type="PANTHER" id="PTHR42781:SF5">
    <property type="entry name" value="PUTRESCINE TRANSPORT ATP-BINDING PROTEIN POTG"/>
    <property type="match status" value="1"/>
</dbReference>
<dbReference type="Pfam" id="PF00005">
    <property type="entry name" value="ABC_tran"/>
    <property type="match status" value="1"/>
</dbReference>
<dbReference type="SUPFAM" id="SSF52540">
    <property type="entry name" value="P-loop containing nucleoside triphosphate hydrolases"/>
    <property type="match status" value="1"/>
</dbReference>
<feature type="domain" description="ABC transporter" evidence="8">
    <location>
        <begin position="23"/>
        <end position="253"/>
    </location>
</feature>
<dbReference type="InterPro" id="IPR017871">
    <property type="entry name" value="ABC_transporter-like_CS"/>
</dbReference>
<evidence type="ECO:0000256" key="1">
    <source>
        <dbReference type="ARBA" id="ARBA00022448"/>
    </source>
</evidence>
<dbReference type="PROSITE" id="PS50893">
    <property type="entry name" value="ABC_TRANSPORTER_2"/>
    <property type="match status" value="1"/>
</dbReference>
<reference evidence="9 10" key="1">
    <citation type="submission" date="2020-08" db="EMBL/GenBank/DDBJ databases">
        <title>Genomic Encyclopedia of Type Strains, Phase IV (KMG-IV): sequencing the most valuable type-strain genomes for metagenomic binning, comparative biology and taxonomic classification.</title>
        <authorList>
            <person name="Goeker M."/>
        </authorList>
    </citation>
    <scope>NUCLEOTIDE SEQUENCE [LARGE SCALE GENOMIC DNA]</scope>
    <source>
        <strain evidence="9 10">DSM 25895</strain>
    </source>
</reference>
<evidence type="ECO:0000256" key="5">
    <source>
        <dbReference type="ARBA" id="ARBA00022840"/>
    </source>
</evidence>
<dbReference type="GO" id="GO:0005524">
    <property type="term" value="F:ATP binding"/>
    <property type="evidence" value="ECO:0007669"/>
    <property type="project" value="UniProtKB-KW"/>
</dbReference>
<evidence type="ECO:0000313" key="10">
    <source>
        <dbReference type="Proteomes" id="UP000562254"/>
    </source>
</evidence>
<keyword evidence="6" id="KW-1278">Translocase</keyword>
<proteinExistence type="predicted"/>
<dbReference type="InterPro" id="IPR013611">
    <property type="entry name" value="Transp-assoc_OB_typ2"/>
</dbReference>
<dbReference type="PROSITE" id="PS00211">
    <property type="entry name" value="ABC_TRANSPORTER_1"/>
    <property type="match status" value="1"/>
</dbReference>
<dbReference type="GO" id="GO:0043190">
    <property type="term" value="C:ATP-binding cassette (ABC) transporter complex"/>
    <property type="evidence" value="ECO:0007669"/>
    <property type="project" value="InterPro"/>
</dbReference>
<gene>
    <name evidence="9" type="ORF">FHS88_000173</name>
</gene>
<evidence type="ECO:0000256" key="7">
    <source>
        <dbReference type="ARBA" id="ARBA00023136"/>
    </source>
</evidence>
<evidence type="ECO:0000256" key="4">
    <source>
        <dbReference type="ARBA" id="ARBA00022741"/>
    </source>
</evidence>
<dbReference type="InterPro" id="IPR050093">
    <property type="entry name" value="ABC_SmlMolc_Importer"/>
</dbReference>
<dbReference type="GO" id="GO:0016887">
    <property type="term" value="F:ATP hydrolysis activity"/>
    <property type="evidence" value="ECO:0007669"/>
    <property type="project" value="InterPro"/>
</dbReference>
<keyword evidence="5 9" id="KW-0067">ATP-binding</keyword>
<dbReference type="EMBL" id="JACIJE010000001">
    <property type="protein sequence ID" value="MBB5688063.1"/>
    <property type="molecule type" value="Genomic_DNA"/>
</dbReference>
<dbReference type="Gene3D" id="3.40.50.300">
    <property type="entry name" value="P-loop containing nucleotide triphosphate hydrolases"/>
    <property type="match status" value="1"/>
</dbReference>
<evidence type="ECO:0000259" key="8">
    <source>
        <dbReference type="PROSITE" id="PS50893"/>
    </source>
</evidence>
<dbReference type="SUPFAM" id="SSF50331">
    <property type="entry name" value="MOP-like"/>
    <property type="match status" value="1"/>
</dbReference>
<evidence type="ECO:0000256" key="3">
    <source>
        <dbReference type="ARBA" id="ARBA00022519"/>
    </source>
</evidence>
<dbReference type="InterPro" id="IPR008995">
    <property type="entry name" value="Mo/tungstate-bd_C_term_dom"/>
</dbReference>
<organism evidence="9 10">
    <name type="scientific">Neoroseomonas alkaliterrae</name>
    <dbReference type="NCBI Taxonomy" id="1452450"/>
    <lineage>
        <taxon>Bacteria</taxon>
        <taxon>Pseudomonadati</taxon>
        <taxon>Pseudomonadota</taxon>
        <taxon>Alphaproteobacteria</taxon>
        <taxon>Acetobacterales</taxon>
        <taxon>Acetobacteraceae</taxon>
        <taxon>Neoroseomonas</taxon>
    </lineage>
</organism>
<dbReference type="FunFam" id="3.40.50.300:FF:000425">
    <property type="entry name" value="Probable ABC transporter, ATP-binding subunit"/>
    <property type="match status" value="1"/>
</dbReference>
<keyword evidence="7" id="KW-0472">Membrane</keyword>
<dbReference type="GO" id="GO:0022857">
    <property type="term" value="F:transmembrane transporter activity"/>
    <property type="evidence" value="ECO:0007669"/>
    <property type="project" value="InterPro"/>
</dbReference>
<evidence type="ECO:0000313" key="9">
    <source>
        <dbReference type="EMBL" id="MBB5688063.1"/>
    </source>
</evidence>
<dbReference type="Proteomes" id="UP000562254">
    <property type="component" value="Unassembled WGS sequence"/>
</dbReference>
<evidence type="ECO:0000256" key="2">
    <source>
        <dbReference type="ARBA" id="ARBA00022475"/>
    </source>
</evidence>
<name>A0A840Y1C8_9PROT</name>
<keyword evidence="3" id="KW-0997">Cell inner membrane</keyword>
<evidence type="ECO:0000256" key="6">
    <source>
        <dbReference type="ARBA" id="ARBA00022967"/>
    </source>
</evidence>
<protein>
    <submittedName>
        <fullName evidence="9">Iron(III) transport system ATP-binding protein</fullName>
    </submittedName>
</protein>
<dbReference type="InterPro" id="IPR003593">
    <property type="entry name" value="AAA+_ATPase"/>
</dbReference>
<dbReference type="RefSeq" id="WP_184480367.1">
    <property type="nucleotide sequence ID" value="NZ_JAAEDJ010000007.1"/>
</dbReference>
<dbReference type="GO" id="GO:0015697">
    <property type="term" value="P:quaternary ammonium group transport"/>
    <property type="evidence" value="ECO:0007669"/>
    <property type="project" value="UniProtKB-ARBA"/>
</dbReference>
<dbReference type="SMART" id="SM00382">
    <property type="entry name" value="AAA"/>
    <property type="match status" value="1"/>
</dbReference>
<comment type="caution">
    <text evidence="9">The sequence shown here is derived from an EMBL/GenBank/DDBJ whole genome shotgun (WGS) entry which is preliminary data.</text>
</comment>
<accession>A0A840Y1C8</accession>
<keyword evidence="2" id="KW-1003">Cell membrane</keyword>
<keyword evidence="1" id="KW-0813">Transport</keyword>
<dbReference type="Pfam" id="PF08402">
    <property type="entry name" value="TOBE_2"/>
    <property type="match status" value="1"/>
</dbReference>
<sequence length="374" mass="39407">MAAPPDAAVAARPASNAAAAPYLEVIEVGKQFGTFVALHRVNLSVQPGEFVTFLGPSGCGKTTLLRGIAGLDPPTSGRIRQAGRDITFLPPAERDFGIVFQSYALFPNLSVTQNVAYGLRGPAWPKARARQRVAELLDIVGLSDQAAKYPAQLSGGQQQRVALARALANEPGLLLLDEPLSALDAIVRQHLRQEIRSLQQRLGVTTVMVTHDQEEAMGVSDRIVVMARGRIEQIGTPAEVYDAPASPFVAAFIGHSSRFEAVVDSPPGFVVARGHRLAATAARSLLYGARVTVFIRPEHVLLHRADAAPPGALTGRVTALEYLGAVCRVSVEAGGLPLLAAVAPQEIGALGAMPGGEIAAVLPADRLLVFPADE</sequence>